<feature type="domain" description="Ketoreductase" evidence="2">
    <location>
        <begin position="9"/>
        <end position="179"/>
    </location>
</feature>
<dbReference type="SMART" id="SM00822">
    <property type="entry name" value="PKS_KR"/>
    <property type="match status" value="1"/>
</dbReference>
<gene>
    <name evidence="3" type="ORF">METZ01_LOCUS27811</name>
</gene>
<evidence type="ECO:0000259" key="2">
    <source>
        <dbReference type="SMART" id="SM00822"/>
    </source>
</evidence>
<protein>
    <recommendedName>
        <fullName evidence="2">Ketoreductase domain-containing protein</fullName>
    </recommendedName>
</protein>
<dbReference type="CDD" id="cd05233">
    <property type="entry name" value="SDR_c"/>
    <property type="match status" value="1"/>
</dbReference>
<dbReference type="PANTHER" id="PTHR42760">
    <property type="entry name" value="SHORT-CHAIN DEHYDROGENASES/REDUCTASES FAMILY MEMBER"/>
    <property type="match status" value="1"/>
</dbReference>
<reference evidence="3" key="1">
    <citation type="submission" date="2018-05" db="EMBL/GenBank/DDBJ databases">
        <authorList>
            <person name="Lanie J.A."/>
            <person name="Ng W.-L."/>
            <person name="Kazmierczak K.M."/>
            <person name="Andrzejewski T.M."/>
            <person name="Davidsen T.M."/>
            <person name="Wayne K.J."/>
            <person name="Tettelin H."/>
            <person name="Glass J.I."/>
            <person name="Rusch D."/>
            <person name="Podicherti R."/>
            <person name="Tsui H.-C.T."/>
            <person name="Winkler M.E."/>
        </authorList>
    </citation>
    <scope>NUCLEOTIDE SEQUENCE</scope>
</reference>
<dbReference type="InterPro" id="IPR020904">
    <property type="entry name" value="Sc_DH/Rdtase_CS"/>
</dbReference>
<dbReference type="GO" id="GO:0016616">
    <property type="term" value="F:oxidoreductase activity, acting on the CH-OH group of donors, NAD or NADP as acceptor"/>
    <property type="evidence" value="ECO:0007669"/>
    <property type="project" value="UniProtKB-ARBA"/>
</dbReference>
<dbReference type="InterPro" id="IPR057326">
    <property type="entry name" value="KR_dom"/>
</dbReference>
<dbReference type="AlphaFoldDB" id="A0A381QA60"/>
<accession>A0A381QA60</accession>
<dbReference type="Pfam" id="PF00106">
    <property type="entry name" value="adh_short"/>
    <property type="match status" value="1"/>
</dbReference>
<dbReference type="PRINTS" id="PR00080">
    <property type="entry name" value="SDRFAMILY"/>
</dbReference>
<evidence type="ECO:0000313" key="3">
    <source>
        <dbReference type="EMBL" id="SUZ74957.1"/>
    </source>
</evidence>
<dbReference type="PRINTS" id="PR00081">
    <property type="entry name" value="GDHRDH"/>
</dbReference>
<dbReference type="FunFam" id="3.40.50.720:FF:000084">
    <property type="entry name" value="Short-chain dehydrogenase reductase"/>
    <property type="match status" value="1"/>
</dbReference>
<dbReference type="EMBL" id="UINC01001227">
    <property type="protein sequence ID" value="SUZ74957.1"/>
    <property type="molecule type" value="Genomic_DNA"/>
</dbReference>
<sequence length="258" mass="27543">MSKFRLEERTVIVTGGAGGLGAAMAKACAEAGANVVVASRNKENIDRVAEEITRNGQTAIALPVDITDASQLDDMIAQSVEAFGSVDVIVNSAGRWGKSHLAEDTPLDEWQQVIELNLTGCFLSCLAAGKQMIKQNHGKIINISSTAGSKGNPGQLHYSAAKAGVLSLTNNLAFMWAKHNINVNCILPGLIATEELKGYNIIPPSVDEDGVAVPRLELPPNPEDVANLVLFLASAESEGITGELIPIRSWLKTERFWQ</sequence>
<dbReference type="InterPro" id="IPR036291">
    <property type="entry name" value="NAD(P)-bd_dom_sf"/>
</dbReference>
<dbReference type="PROSITE" id="PS00061">
    <property type="entry name" value="ADH_SHORT"/>
    <property type="match status" value="1"/>
</dbReference>
<organism evidence="3">
    <name type="scientific">marine metagenome</name>
    <dbReference type="NCBI Taxonomy" id="408172"/>
    <lineage>
        <taxon>unclassified sequences</taxon>
        <taxon>metagenomes</taxon>
        <taxon>ecological metagenomes</taxon>
    </lineage>
</organism>
<dbReference type="SUPFAM" id="SSF51735">
    <property type="entry name" value="NAD(P)-binding Rossmann-fold domains"/>
    <property type="match status" value="1"/>
</dbReference>
<evidence type="ECO:0000256" key="1">
    <source>
        <dbReference type="ARBA" id="ARBA00006484"/>
    </source>
</evidence>
<dbReference type="Gene3D" id="3.40.50.720">
    <property type="entry name" value="NAD(P)-binding Rossmann-like Domain"/>
    <property type="match status" value="1"/>
</dbReference>
<comment type="similarity">
    <text evidence="1">Belongs to the short-chain dehydrogenases/reductases (SDR) family.</text>
</comment>
<name>A0A381QA60_9ZZZZ</name>
<proteinExistence type="inferred from homology"/>
<dbReference type="InterPro" id="IPR002347">
    <property type="entry name" value="SDR_fam"/>
</dbReference>